<dbReference type="InterPro" id="IPR026750">
    <property type="entry name" value="NTAN1"/>
</dbReference>
<comment type="caution">
    <text evidence="1">The sequence shown here is derived from an EMBL/GenBank/DDBJ whole genome shotgun (WGS) entry which is preliminary data.</text>
</comment>
<dbReference type="GO" id="GO:0005634">
    <property type="term" value="C:nucleus"/>
    <property type="evidence" value="ECO:0007669"/>
    <property type="project" value="TreeGrafter"/>
</dbReference>
<evidence type="ECO:0000313" key="1">
    <source>
        <dbReference type="EMBL" id="CAL4122521.1"/>
    </source>
</evidence>
<dbReference type="EMBL" id="CAXKWB010020308">
    <property type="protein sequence ID" value="CAL4122521.1"/>
    <property type="molecule type" value="Genomic_DNA"/>
</dbReference>
<dbReference type="GO" id="GO:0006511">
    <property type="term" value="P:ubiquitin-dependent protein catabolic process"/>
    <property type="evidence" value="ECO:0007669"/>
    <property type="project" value="TreeGrafter"/>
</dbReference>
<gene>
    <name evidence="1" type="ORF">MNOR_LOCUS23243</name>
</gene>
<organism evidence="1 2">
    <name type="scientific">Meganyctiphanes norvegica</name>
    <name type="common">Northern krill</name>
    <name type="synonym">Thysanopoda norvegica</name>
    <dbReference type="NCBI Taxonomy" id="48144"/>
    <lineage>
        <taxon>Eukaryota</taxon>
        <taxon>Metazoa</taxon>
        <taxon>Ecdysozoa</taxon>
        <taxon>Arthropoda</taxon>
        <taxon>Crustacea</taxon>
        <taxon>Multicrustacea</taxon>
        <taxon>Malacostraca</taxon>
        <taxon>Eumalacostraca</taxon>
        <taxon>Eucarida</taxon>
        <taxon>Euphausiacea</taxon>
        <taxon>Euphausiidae</taxon>
        <taxon>Meganyctiphanes</taxon>
    </lineage>
</organism>
<dbReference type="AlphaFoldDB" id="A0AAV2RDR4"/>
<keyword evidence="2" id="KW-1185">Reference proteome</keyword>
<dbReference type="PANTHER" id="PTHR12498">
    <property type="entry name" value="N-TERMINAL ASPARAGINE AMIDOHYDROLASE"/>
    <property type="match status" value="1"/>
</dbReference>
<proteinExistence type="predicted"/>
<feature type="non-terminal residue" evidence="1">
    <location>
        <position position="144"/>
    </location>
</feature>
<evidence type="ECO:0000313" key="2">
    <source>
        <dbReference type="Proteomes" id="UP001497623"/>
    </source>
</evidence>
<dbReference type="PANTHER" id="PTHR12498:SF0">
    <property type="entry name" value="PROTEIN N-TERMINAL ASPARAGINE AMIDOHYDROLASE"/>
    <property type="match status" value="1"/>
</dbReference>
<reference evidence="1 2" key="1">
    <citation type="submission" date="2024-05" db="EMBL/GenBank/DDBJ databases">
        <authorList>
            <person name="Wallberg A."/>
        </authorList>
    </citation>
    <scope>NUCLEOTIDE SEQUENCE [LARGE SCALE GENOMIC DNA]</scope>
</reference>
<name>A0AAV2RDR4_MEGNR</name>
<sequence length="144" mass="15704">MVLIIEGSLLDSLPCSTQEFYSKYPALRVKGEEFASQSVQQIGDEGFVYVAQGEYAVVKGSDAKVKFLGSDDATTCHIVMLRHPDSGTSAVAHFDGRNGEEDALDTMIYKIGKIEGKNQELELYIVGGYVPEPGTKESCKNESE</sequence>
<dbReference type="Pfam" id="PF14736">
    <property type="entry name" value="N_Asn_amidohyd"/>
    <property type="match status" value="1"/>
</dbReference>
<dbReference type="GO" id="GO:0008418">
    <property type="term" value="F:protein-N-terminal asparagine amidohydrolase activity"/>
    <property type="evidence" value="ECO:0007669"/>
    <property type="project" value="InterPro"/>
</dbReference>
<protein>
    <submittedName>
        <fullName evidence="1">Uncharacterized protein</fullName>
    </submittedName>
</protein>
<accession>A0AAV2RDR4</accession>
<dbReference type="Proteomes" id="UP001497623">
    <property type="component" value="Unassembled WGS sequence"/>
</dbReference>